<dbReference type="GO" id="GO:0051726">
    <property type="term" value="P:regulation of cell cycle"/>
    <property type="evidence" value="ECO:0007669"/>
    <property type="project" value="InterPro"/>
</dbReference>
<evidence type="ECO:0000256" key="8">
    <source>
        <dbReference type="ARBA" id="ARBA00030014"/>
    </source>
</evidence>
<evidence type="ECO:0000256" key="3">
    <source>
        <dbReference type="ARBA" id="ARBA00013777"/>
    </source>
</evidence>
<evidence type="ECO:0000256" key="10">
    <source>
        <dbReference type="SAM" id="MobiDB-lite"/>
    </source>
</evidence>
<evidence type="ECO:0000259" key="11">
    <source>
        <dbReference type="Pfam" id="PF15715"/>
    </source>
</evidence>
<comment type="caution">
    <text evidence="12">The sequence shown here is derived from an EMBL/GenBank/DDBJ whole genome shotgun (WGS) entry which is preliminary data.</text>
</comment>
<dbReference type="GO" id="GO:0005634">
    <property type="term" value="C:nucleus"/>
    <property type="evidence" value="ECO:0007669"/>
    <property type="project" value="UniProtKB-SubCell"/>
</dbReference>
<evidence type="ECO:0000256" key="2">
    <source>
        <dbReference type="ARBA" id="ARBA00004556"/>
    </source>
</evidence>
<proteinExistence type="predicted"/>
<feature type="compositionally biased region" description="Low complexity" evidence="10">
    <location>
        <begin position="13"/>
        <end position="42"/>
    </location>
</feature>
<sequence length="103" mass="10340">MVRTKADCGGGSATRKAVAARAPRKALGSSTSTAADGSSPSGNKYGGGNPVCPRPTPQWQKGITNFFINGKKDKENSAPATITSEDIEDEPVAGGSGASGDKS</sequence>
<comment type="subcellular location">
    <subcellularLocation>
        <location evidence="2">Cytoplasm</location>
        <location evidence="2">Perinuclear region</location>
    </subcellularLocation>
    <subcellularLocation>
        <location evidence="1">Nucleus</location>
    </subcellularLocation>
</comment>
<evidence type="ECO:0000256" key="4">
    <source>
        <dbReference type="ARBA" id="ARBA00022490"/>
    </source>
</evidence>
<dbReference type="InterPro" id="IPR040444">
    <property type="entry name" value="PCNA-AF"/>
</dbReference>
<dbReference type="GO" id="GO:0048471">
    <property type="term" value="C:perinuclear region of cytoplasm"/>
    <property type="evidence" value="ECO:0007669"/>
    <property type="project" value="UniProtKB-SubCell"/>
</dbReference>
<dbReference type="InterPro" id="IPR031444">
    <property type="entry name" value="PCNA-AF_dom"/>
</dbReference>
<evidence type="ECO:0000256" key="9">
    <source>
        <dbReference type="ARBA" id="ARBA00031186"/>
    </source>
</evidence>
<dbReference type="EMBL" id="JAZGQO010000010">
    <property type="protein sequence ID" value="KAK6176965.1"/>
    <property type="molecule type" value="Genomic_DNA"/>
</dbReference>
<dbReference type="Pfam" id="PF15715">
    <property type="entry name" value="PAF"/>
    <property type="match status" value="1"/>
</dbReference>
<dbReference type="AlphaFoldDB" id="A0AAN8JH82"/>
<dbReference type="GO" id="GO:0003682">
    <property type="term" value="F:chromatin binding"/>
    <property type="evidence" value="ECO:0007669"/>
    <property type="project" value="TreeGrafter"/>
</dbReference>
<feature type="compositionally biased region" description="Polar residues" evidence="10">
    <location>
        <begin position="57"/>
        <end position="67"/>
    </location>
</feature>
<evidence type="ECO:0000256" key="1">
    <source>
        <dbReference type="ARBA" id="ARBA00004123"/>
    </source>
</evidence>
<dbReference type="PANTHER" id="PTHR15679:SF8">
    <property type="entry name" value="PCNA-ASSOCIATED FACTOR"/>
    <property type="match status" value="1"/>
</dbReference>
<reference evidence="12 13" key="1">
    <citation type="submission" date="2024-01" db="EMBL/GenBank/DDBJ databases">
        <title>The genome of the rayed Mediterranean limpet Patella caerulea (Linnaeus, 1758).</title>
        <authorList>
            <person name="Anh-Thu Weber A."/>
            <person name="Halstead-Nussloch G."/>
        </authorList>
    </citation>
    <scope>NUCLEOTIDE SEQUENCE [LARGE SCALE GENOMIC DNA]</scope>
    <source>
        <strain evidence="12">AATW-2023a</strain>
        <tissue evidence="12">Whole specimen</tissue>
    </source>
</reference>
<feature type="region of interest" description="Disordered" evidence="10">
    <location>
        <begin position="1"/>
        <end position="103"/>
    </location>
</feature>
<keyword evidence="13" id="KW-1185">Reference proteome</keyword>
<dbReference type="GO" id="GO:0019985">
    <property type="term" value="P:translesion synthesis"/>
    <property type="evidence" value="ECO:0007669"/>
    <property type="project" value="TreeGrafter"/>
</dbReference>
<feature type="compositionally biased region" description="Gly residues" evidence="10">
    <location>
        <begin position="94"/>
        <end position="103"/>
    </location>
</feature>
<keyword evidence="4" id="KW-0963">Cytoplasm</keyword>
<gene>
    <name evidence="12" type="ORF">SNE40_015163</name>
</gene>
<evidence type="ECO:0000313" key="12">
    <source>
        <dbReference type="EMBL" id="KAK6176965.1"/>
    </source>
</evidence>
<protein>
    <recommendedName>
        <fullName evidence="3">PCNA-associated factor</fullName>
    </recommendedName>
    <alternativeName>
        <fullName evidence="8">PCNA-associated factor of 15 kDa</fullName>
    </alternativeName>
    <alternativeName>
        <fullName evidence="9">PCNA-clamp-associated factor</fullName>
    </alternativeName>
</protein>
<evidence type="ECO:0000313" key="13">
    <source>
        <dbReference type="Proteomes" id="UP001347796"/>
    </source>
</evidence>
<keyword evidence="7" id="KW-0539">Nucleus</keyword>
<organism evidence="12 13">
    <name type="scientific">Patella caerulea</name>
    <name type="common">Rayed Mediterranean limpet</name>
    <dbReference type="NCBI Taxonomy" id="87958"/>
    <lineage>
        <taxon>Eukaryota</taxon>
        <taxon>Metazoa</taxon>
        <taxon>Spiralia</taxon>
        <taxon>Lophotrochozoa</taxon>
        <taxon>Mollusca</taxon>
        <taxon>Gastropoda</taxon>
        <taxon>Patellogastropoda</taxon>
        <taxon>Patelloidea</taxon>
        <taxon>Patellidae</taxon>
        <taxon>Patella</taxon>
    </lineage>
</organism>
<evidence type="ECO:0000256" key="7">
    <source>
        <dbReference type="ARBA" id="ARBA00023242"/>
    </source>
</evidence>
<dbReference type="GO" id="GO:0006281">
    <property type="term" value="P:DNA repair"/>
    <property type="evidence" value="ECO:0007669"/>
    <property type="project" value="UniProtKB-KW"/>
</dbReference>
<keyword evidence="6" id="KW-0234">DNA repair</keyword>
<keyword evidence="5" id="KW-0227">DNA damage</keyword>
<feature type="domain" description="PCNA-associated factor histone-like" evidence="11">
    <location>
        <begin position="1"/>
        <end position="83"/>
    </location>
</feature>
<evidence type="ECO:0000256" key="5">
    <source>
        <dbReference type="ARBA" id="ARBA00022763"/>
    </source>
</evidence>
<accession>A0AAN8JH82</accession>
<evidence type="ECO:0000256" key="6">
    <source>
        <dbReference type="ARBA" id="ARBA00023204"/>
    </source>
</evidence>
<dbReference type="PANTHER" id="PTHR15679">
    <property type="entry name" value="PCNA-ASSOCIATED FACTOR"/>
    <property type="match status" value="1"/>
</dbReference>
<dbReference type="Proteomes" id="UP001347796">
    <property type="component" value="Unassembled WGS sequence"/>
</dbReference>
<name>A0AAN8JH82_PATCE</name>